<dbReference type="Proteomes" id="UP000241426">
    <property type="component" value="Unassembled WGS sequence"/>
</dbReference>
<dbReference type="Pfam" id="PF02896">
    <property type="entry name" value="PEP-utilizers_C"/>
    <property type="match status" value="1"/>
</dbReference>
<evidence type="ECO:0000256" key="4">
    <source>
        <dbReference type="ARBA" id="ARBA00007837"/>
    </source>
</evidence>
<accession>A0A2T3KH88</accession>
<organism evidence="14 15">
    <name type="scientific">Photobacterium kishitanii</name>
    <dbReference type="NCBI Taxonomy" id="318456"/>
    <lineage>
        <taxon>Bacteria</taxon>
        <taxon>Pseudomonadati</taxon>
        <taxon>Pseudomonadota</taxon>
        <taxon>Gammaproteobacteria</taxon>
        <taxon>Vibrionales</taxon>
        <taxon>Vibrionaceae</taxon>
        <taxon>Photobacterium</taxon>
    </lineage>
</organism>
<dbReference type="GO" id="GO:0008965">
    <property type="term" value="F:phosphoenolpyruvate-protein phosphotransferase activity"/>
    <property type="evidence" value="ECO:0007669"/>
    <property type="project" value="UniProtKB-EC"/>
</dbReference>
<dbReference type="InterPro" id="IPR015813">
    <property type="entry name" value="Pyrv/PenolPyrv_kinase-like_dom"/>
</dbReference>
<evidence type="ECO:0000256" key="9">
    <source>
        <dbReference type="ARBA" id="ARBA00022679"/>
    </source>
</evidence>
<comment type="cofactor">
    <cofactor evidence="2">
        <name>Mg(2+)</name>
        <dbReference type="ChEBI" id="CHEBI:18420"/>
    </cofactor>
</comment>
<evidence type="ECO:0000256" key="13">
    <source>
        <dbReference type="ARBA" id="ARBA00022842"/>
    </source>
</evidence>
<keyword evidence="9 14" id="KW-0808">Transferase</keyword>
<dbReference type="NCBIfam" id="TIGR01417">
    <property type="entry name" value="PTS_I_fam"/>
    <property type="match status" value="1"/>
</dbReference>
<name>A0A0B7JG72_9GAMM</name>
<comment type="caution">
    <text evidence="14">The sequence shown here is derived from an EMBL/GenBank/DDBJ whole genome shotgun (WGS) entry which is preliminary data.</text>
</comment>
<evidence type="ECO:0000256" key="10">
    <source>
        <dbReference type="ARBA" id="ARBA00022683"/>
    </source>
</evidence>
<dbReference type="SUPFAM" id="SSF47831">
    <property type="entry name" value="Enzyme I of the PEP:sugar phosphotransferase system HPr-binding (sub)domain"/>
    <property type="match status" value="1"/>
</dbReference>
<dbReference type="SUPFAM" id="SSF51621">
    <property type="entry name" value="Phosphoenolpyruvate/pyruvate domain"/>
    <property type="match status" value="1"/>
</dbReference>
<keyword evidence="8" id="KW-0762">Sugar transport</keyword>
<dbReference type="Pfam" id="PF05524">
    <property type="entry name" value="PEP-utilisers_N"/>
    <property type="match status" value="1"/>
</dbReference>
<dbReference type="InterPro" id="IPR040442">
    <property type="entry name" value="Pyrv_kinase-like_dom_sf"/>
</dbReference>
<evidence type="ECO:0000256" key="7">
    <source>
        <dbReference type="ARBA" id="ARBA00022490"/>
    </source>
</evidence>
<evidence type="ECO:0000256" key="6">
    <source>
        <dbReference type="ARBA" id="ARBA00022448"/>
    </source>
</evidence>
<dbReference type="PANTHER" id="PTHR46244">
    <property type="entry name" value="PHOSPHOENOLPYRUVATE-PROTEIN PHOSPHOTRANSFERASE"/>
    <property type="match status" value="1"/>
</dbReference>
<dbReference type="PANTHER" id="PTHR46244:SF1">
    <property type="entry name" value="PHOSPHOENOLPYRUVATE-DEPENDENT PHOSPHOTRANSFERASE SYSTEM"/>
    <property type="match status" value="1"/>
</dbReference>
<dbReference type="AlphaFoldDB" id="A0A0B7JG72"/>
<dbReference type="GO" id="GO:0046872">
    <property type="term" value="F:metal ion binding"/>
    <property type="evidence" value="ECO:0007669"/>
    <property type="project" value="UniProtKB-KW"/>
</dbReference>
<dbReference type="InterPro" id="IPR050499">
    <property type="entry name" value="PEP-utilizing_PTS_enzyme"/>
</dbReference>
<dbReference type="Gene3D" id="3.50.30.10">
    <property type="entry name" value="Phosphohistidine domain"/>
    <property type="match status" value="1"/>
</dbReference>
<dbReference type="Gene3D" id="3.20.20.60">
    <property type="entry name" value="Phosphoenolpyruvate-binding domains"/>
    <property type="match status" value="1"/>
</dbReference>
<dbReference type="InterPro" id="IPR003018">
    <property type="entry name" value="GAF"/>
</dbReference>
<evidence type="ECO:0000313" key="14">
    <source>
        <dbReference type="EMBL" id="PSU98461.1"/>
    </source>
</evidence>
<dbReference type="PRINTS" id="PR01736">
    <property type="entry name" value="PHPHTRNFRASE"/>
</dbReference>
<dbReference type="InterPro" id="IPR036637">
    <property type="entry name" value="Phosphohistidine_dom_sf"/>
</dbReference>
<dbReference type="SMART" id="SM00065">
    <property type="entry name" value="GAF"/>
    <property type="match status" value="1"/>
</dbReference>
<comment type="similarity">
    <text evidence="4">Belongs to the PEP-utilizing enzyme family.</text>
</comment>
<dbReference type="InterPro" id="IPR000121">
    <property type="entry name" value="PEP_util_C"/>
</dbReference>
<dbReference type="EC" id="2.7.3.9" evidence="5"/>
<comment type="subcellular location">
    <subcellularLocation>
        <location evidence="3">Cytoplasm</location>
    </subcellularLocation>
</comment>
<dbReference type="eggNOG" id="COG3605">
    <property type="taxonomic scope" value="Bacteria"/>
</dbReference>
<dbReference type="PROSITE" id="PS00370">
    <property type="entry name" value="PEP_ENZYMES_PHOS_SITE"/>
    <property type="match status" value="1"/>
</dbReference>
<keyword evidence="12" id="KW-0418">Kinase</keyword>
<dbReference type="GO" id="GO:0009401">
    <property type="term" value="P:phosphoenolpyruvate-dependent sugar phosphotransferase system"/>
    <property type="evidence" value="ECO:0007669"/>
    <property type="project" value="UniProtKB-KW"/>
</dbReference>
<dbReference type="GeneID" id="29943218"/>
<dbReference type="Gene3D" id="3.30.450.40">
    <property type="match status" value="1"/>
</dbReference>
<dbReference type="InterPro" id="IPR036618">
    <property type="entry name" value="PtsI_HPr-bd_sf"/>
</dbReference>
<dbReference type="Pfam" id="PF00391">
    <property type="entry name" value="PEP-utilizers"/>
    <property type="match status" value="1"/>
</dbReference>
<sequence length="752" mass="84099">MLTQLREIVDKVVSAHTLIDALDQLVSNTTLVMKTDCCSVYIADHQRQVYTLMATQGLNKSRRRISLRFDQGLVGLVGQRAEPLNVADARLHPSFKHLPGIGEESFRSFFGTPIIHQRQVLGVIVVQQREQREFTESEESFLVTLAAQLAGILAHAKAQGMWFEKGNRLHLTGSAASSGVAVAKAWWDDTQPLLEHVAPASCLDIHAEQERLTIAIDSAGKEFRRLRKRFDSDLQKETLAIFDLFSHLLNDPLLRQDLKLRIDGGDQAEWAVRQVVEAYSNRFANMKDQYLKERARDIRELGQRLLYFLCDDAPNEQQWDEPIVLLTRELTAAMLATVPVGKLAAVVAQDGAANSHAAILSRALGIPAIMGVDFTPHTVHNNVVVVDGYRGDLLVNPNRHVLAEYRRLLREDDELEKIVECDQQQHAVTKDQQRIMVHINAGLSADSHFAVNKGIDGVGLYRTEVPFLLQRSFPSEEEQINQYRTILQTYPQQPVVMRTLDIGGDKPLPYLSIEEDNPFLGWRGIRFTLDHPEIFMIQVRAMLRASIGLKNMDILLPMISGINELDDAKAIIERAYTDVAQIALVAGQQLHKPRIGIMIEVPSMLYQLHALVGRVDFISVGSNDLTQYLLAVDRNNARVASVYDALHPAVLHALKHIVDSAEKYQLPVCVCGELAGDPVGALLLVGMGYRSLSMNARNVAKIKYILRHINGSDMKLLANKVLQVDVADDVRQLTTAFIEQHQLGGFIRAGNK</sequence>
<dbReference type="Gene3D" id="1.10.274.10">
    <property type="entry name" value="PtsI, HPr-binding domain"/>
    <property type="match status" value="1"/>
</dbReference>
<proteinExistence type="inferred from homology"/>
<evidence type="ECO:0000256" key="3">
    <source>
        <dbReference type="ARBA" id="ARBA00004496"/>
    </source>
</evidence>
<keyword evidence="7" id="KW-0963">Cytoplasm</keyword>
<evidence type="ECO:0000256" key="1">
    <source>
        <dbReference type="ARBA" id="ARBA00000683"/>
    </source>
</evidence>
<dbReference type="PROSITE" id="PS00742">
    <property type="entry name" value="PEP_ENZYMES_2"/>
    <property type="match status" value="1"/>
</dbReference>
<evidence type="ECO:0000313" key="15">
    <source>
        <dbReference type="Proteomes" id="UP000241426"/>
    </source>
</evidence>
<dbReference type="GO" id="GO:0016301">
    <property type="term" value="F:kinase activity"/>
    <property type="evidence" value="ECO:0007669"/>
    <property type="project" value="UniProtKB-KW"/>
</dbReference>
<dbReference type="RefSeq" id="WP_036796012.1">
    <property type="nucleotide sequence ID" value="NZ_LN794352.1"/>
</dbReference>
<dbReference type="EMBL" id="PYNF01000009">
    <property type="protein sequence ID" value="PSU98461.1"/>
    <property type="molecule type" value="Genomic_DNA"/>
</dbReference>
<dbReference type="InterPro" id="IPR029016">
    <property type="entry name" value="GAF-like_dom_sf"/>
</dbReference>
<keyword evidence="13" id="KW-0460">Magnesium</keyword>
<keyword evidence="11" id="KW-0479">Metal-binding</keyword>
<evidence type="ECO:0000256" key="2">
    <source>
        <dbReference type="ARBA" id="ARBA00001946"/>
    </source>
</evidence>
<dbReference type="Pfam" id="PF01590">
    <property type="entry name" value="GAF"/>
    <property type="match status" value="1"/>
</dbReference>
<dbReference type="InterPro" id="IPR008731">
    <property type="entry name" value="PTS_EIN"/>
</dbReference>
<accession>A0A0B7JG72</accession>
<evidence type="ECO:0000256" key="5">
    <source>
        <dbReference type="ARBA" id="ARBA00012232"/>
    </source>
</evidence>
<gene>
    <name evidence="14" type="ORF">C9J27_12355</name>
</gene>
<dbReference type="GO" id="GO:0005737">
    <property type="term" value="C:cytoplasm"/>
    <property type="evidence" value="ECO:0007669"/>
    <property type="project" value="UniProtKB-SubCell"/>
</dbReference>
<dbReference type="NCBIfam" id="NF008283">
    <property type="entry name" value="PRK11061.1"/>
    <property type="match status" value="1"/>
</dbReference>
<keyword evidence="10" id="KW-0598">Phosphotransferase system</keyword>
<dbReference type="InterPro" id="IPR018274">
    <property type="entry name" value="PEP_util_AS"/>
</dbReference>
<protein>
    <recommendedName>
        <fullName evidence="5">phosphoenolpyruvate--protein phosphotransferase</fullName>
        <ecNumber evidence="5">2.7.3.9</ecNumber>
    </recommendedName>
</protein>
<keyword evidence="14" id="KW-0670">Pyruvate</keyword>
<keyword evidence="6" id="KW-0813">Transport</keyword>
<reference evidence="14 15" key="1">
    <citation type="submission" date="2018-01" db="EMBL/GenBank/DDBJ databases">
        <title>Whole genome sequencing of Histamine producing bacteria.</title>
        <authorList>
            <person name="Butler K."/>
        </authorList>
    </citation>
    <scope>NUCLEOTIDE SEQUENCE [LARGE SCALE GENOMIC DNA]</scope>
    <source>
        <strain evidence="14 15">FS-7.2</strain>
    </source>
</reference>
<dbReference type="SUPFAM" id="SSF52009">
    <property type="entry name" value="Phosphohistidine domain"/>
    <property type="match status" value="1"/>
</dbReference>
<dbReference type="InterPro" id="IPR023151">
    <property type="entry name" value="PEP_util_CS"/>
</dbReference>
<evidence type="ECO:0000256" key="8">
    <source>
        <dbReference type="ARBA" id="ARBA00022597"/>
    </source>
</evidence>
<evidence type="ECO:0000256" key="12">
    <source>
        <dbReference type="ARBA" id="ARBA00022777"/>
    </source>
</evidence>
<evidence type="ECO:0000256" key="11">
    <source>
        <dbReference type="ARBA" id="ARBA00022723"/>
    </source>
</evidence>
<dbReference type="InterPro" id="IPR008279">
    <property type="entry name" value="PEP-util_enz_mobile_dom"/>
</dbReference>
<comment type="catalytic activity">
    <reaction evidence="1">
        <text>L-histidyl-[protein] + phosphoenolpyruvate = N(pros)-phospho-L-histidyl-[protein] + pyruvate</text>
        <dbReference type="Rhea" id="RHEA:23880"/>
        <dbReference type="Rhea" id="RHEA-COMP:9745"/>
        <dbReference type="Rhea" id="RHEA-COMP:9746"/>
        <dbReference type="ChEBI" id="CHEBI:15361"/>
        <dbReference type="ChEBI" id="CHEBI:29979"/>
        <dbReference type="ChEBI" id="CHEBI:58702"/>
        <dbReference type="ChEBI" id="CHEBI:64837"/>
        <dbReference type="EC" id="2.7.3.9"/>
    </reaction>
</comment>
<dbReference type="InterPro" id="IPR006318">
    <property type="entry name" value="PTS_EI-like"/>
</dbReference>
<dbReference type="SUPFAM" id="SSF55781">
    <property type="entry name" value="GAF domain-like"/>
    <property type="match status" value="1"/>
</dbReference>